<keyword evidence="3" id="KW-1185">Reference proteome</keyword>
<evidence type="ECO:0000313" key="2">
    <source>
        <dbReference type="EMBL" id="KAG2497985.1"/>
    </source>
</evidence>
<feature type="compositionally biased region" description="Low complexity" evidence="1">
    <location>
        <begin position="496"/>
        <end position="509"/>
    </location>
</feature>
<dbReference type="Proteomes" id="UP000612055">
    <property type="component" value="Unassembled WGS sequence"/>
</dbReference>
<feature type="compositionally biased region" description="Low complexity" evidence="1">
    <location>
        <begin position="468"/>
        <end position="488"/>
    </location>
</feature>
<sequence length="528" mass="51582">MGVASGQQPLRRGGEGLDQSLGRDALSRTGGLRQTPGPHYSGAGPPVSTFGARPSSRPVSSAYNMNSPRGHAGNSYRDAALVAAQHGLGAYAPSAAAAAAAAASNATRNLPSRGGGGGLHTTYGGHPPPYQYQPHFQPHHSQRLPSRQGPPASRSGMPPSRSGIPPSRSGPPPSRGGPPPPTSPGAYNRRSSDSAGHGDAPWRGSHDSSHDGPGPAQPSGFTAAMAGGGGGGGAVRSLASAVVPGWGAGAAASYEADGRPGTRGGGPQYDMEGRPTTRGGQRPPSRAQLGLGPKPSPHVAPLAAGTWANMFGGGSPGSALSGSGSASSPTGTLSGTNGSGELSGSLRRPSLLPMPPSMAPGSGATPSLPSLNGHAGSGGGGPGGHFAERSDRGGGMGGTGRLASKLASIAEAPSPPMVSPKGPSPGAGGAGRKGPGRERDGALGAVPNGGMDAFLDGISEEDAADGASLNDLDSCLSNLDQDGSTRGSGRARPRRSATASSGGSGANSRQHSSHGGAQVEEPPARTAR</sequence>
<evidence type="ECO:0000256" key="1">
    <source>
        <dbReference type="SAM" id="MobiDB-lite"/>
    </source>
</evidence>
<feature type="region of interest" description="Disordered" evidence="1">
    <location>
        <begin position="92"/>
        <end position="237"/>
    </location>
</feature>
<feature type="compositionally biased region" description="Gly residues" evidence="1">
    <location>
        <begin position="375"/>
        <end position="384"/>
    </location>
</feature>
<proteinExistence type="predicted"/>
<feature type="region of interest" description="Disordered" evidence="1">
    <location>
        <begin position="251"/>
        <end position="528"/>
    </location>
</feature>
<accession>A0A835Y817</accession>
<feature type="compositionally biased region" description="Low complexity" evidence="1">
    <location>
        <begin position="149"/>
        <end position="167"/>
    </location>
</feature>
<comment type="caution">
    <text evidence="2">The sequence shown here is derived from an EMBL/GenBank/DDBJ whole genome shotgun (WGS) entry which is preliminary data.</text>
</comment>
<dbReference type="EMBL" id="JAEHOE010000012">
    <property type="protein sequence ID" value="KAG2497985.1"/>
    <property type="molecule type" value="Genomic_DNA"/>
</dbReference>
<gene>
    <name evidence="2" type="ORF">HYH03_004244</name>
</gene>
<reference evidence="2" key="1">
    <citation type="journal article" date="2020" name="bioRxiv">
        <title>Comparative genomics of Chlamydomonas.</title>
        <authorList>
            <person name="Craig R.J."/>
            <person name="Hasan A.R."/>
            <person name="Ness R.W."/>
            <person name="Keightley P.D."/>
        </authorList>
    </citation>
    <scope>NUCLEOTIDE SEQUENCE</scope>
    <source>
        <strain evidence="2">CCAP 11/70</strain>
    </source>
</reference>
<organism evidence="2 3">
    <name type="scientific">Edaphochlamys debaryana</name>
    <dbReference type="NCBI Taxonomy" id="47281"/>
    <lineage>
        <taxon>Eukaryota</taxon>
        <taxon>Viridiplantae</taxon>
        <taxon>Chlorophyta</taxon>
        <taxon>core chlorophytes</taxon>
        <taxon>Chlorophyceae</taxon>
        <taxon>CS clade</taxon>
        <taxon>Chlamydomonadales</taxon>
        <taxon>Chlamydomonadales incertae sedis</taxon>
        <taxon>Edaphochlamys</taxon>
    </lineage>
</organism>
<feature type="compositionally biased region" description="Low complexity" evidence="1">
    <location>
        <begin position="317"/>
        <end position="351"/>
    </location>
</feature>
<feature type="compositionally biased region" description="Pro residues" evidence="1">
    <location>
        <begin position="168"/>
        <end position="183"/>
    </location>
</feature>
<dbReference type="OrthoDB" id="547652at2759"/>
<evidence type="ECO:0000313" key="3">
    <source>
        <dbReference type="Proteomes" id="UP000612055"/>
    </source>
</evidence>
<feature type="region of interest" description="Disordered" evidence="1">
    <location>
        <begin position="1"/>
        <end position="74"/>
    </location>
</feature>
<name>A0A835Y817_9CHLO</name>
<dbReference type="AlphaFoldDB" id="A0A835Y817"/>
<feature type="compositionally biased region" description="Low complexity" evidence="1">
    <location>
        <begin position="92"/>
        <end position="106"/>
    </location>
</feature>
<feature type="compositionally biased region" description="Polar residues" evidence="1">
    <location>
        <begin position="57"/>
        <end position="67"/>
    </location>
</feature>
<protein>
    <submittedName>
        <fullName evidence="2">Uncharacterized protein</fullName>
    </submittedName>
</protein>